<feature type="region of interest" description="Disordered" evidence="1">
    <location>
        <begin position="1"/>
        <end position="65"/>
    </location>
</feature>
<dbReference type="EMBL" id="CP066065">
    <property type="protein sequence ID" value="QQC44539.1"/>
    <property type="molecule type" value="Genomic_DNA"/>
</dbReference>
<name>A0AAP9Y8R6_9ACTO</name>
<feature type="compositionally biased region" description="Polar residues" evidence="1">
    <location>
        <begin position="125"/>
        <end position="134"/>
    </location>
</feature>
<feature type="compositionally biased region" description="Polar residues" evidence="1">
    <location>
        <begin position="144"/>
        <end position="162"/>
    </location>
</feature>
<sequence>MSNPLDPNQQPISGAGHGVAGPYPGGQQFGAPYDPRSAQQTPATGGFSGYGQNQPGWAPQPQQGYYGVQGPALQGVAYPNGSYGSFGGQPQQSGPKKGLIIGIIGAVMAFILLIVLALALTQNGNRSSDRSASPTAPGGATPVPSATQPNPGSAQNPSSAPDNKSQNSSNEVSSEEERNVKEVCRDALMQSVSKGSIDDWKVDRDGANEAGEPQFLMTGKFNGTLSSGRSGVFNFKCTAVHHPQEKSYEAWASLDTK</sequence>
<keyword evidence="2" id="KW-0472">Membrane</keyword>
<keyword evidence="4" id="KW-1185">Reference proteome</keyword>
<dbReference type="AlphaFoldDB" id="A0AAP9Y8R6"/>
<feature type="compositionally biased region" description="Low complexity" evidence="1">
    <location>
        <begin position="163"/>
        <end position="172"/>
    </location>
</feature>
<proteinExistence type="predicted"/>
<feature type="compositionally biased region" description="Polar residues" evidence="1">
    <location>
        <begin position="1"/>
        <end position="12"/>
    </location>
</feature>
<gene>
    <name evidence="3" type="ORF">I6H42_03860</name>
</gene>
<evidence type="ECO:0000313" key="3">
    <source>
        <dbReference type="EMBL" id="QQC44539.1"/>
    </source>
</evidence>
<accession>A0AAP9Y8R6</accession>
<keyword evidence="2" id="KW-0812">Transmembrane</keyword>
<feature type="compositionally biased region" description="Gly residues" evidence="1">
    <location>
        <begin position="15"/>
        <end position="28"/>
    </location>
</feature>
<reference evidence="3 4" key="1">
    <citation type="submission" date="2020-12" db="EMBL/GenBank/DDBJ databases">
        <title>FDA dAtabase for Regulatory Grade micrObial Sequences (FDA-ARGOS): Supporting development and validation of Infectious Disease Dx tests.</title>
        <authorList>
            <person name="Sproer C."/>
            <person name="Gronow S."/>
            <person name="Severitt S."/>
            <person name="Schroder I."/>
            <person name="Tallon L."/>
            <person name="Sadzewicz L."/>
            <person name="Zhao X."/>
            <person name="Boylan J."/>
            <person name="Ott S."/>
            <person name="Bowen H."/>
            <person name="Vavikolanu K."/>
            <person name="Mehta A."/>
            <person name="Aluvathingal J."/>
            <person name="Nadendla S."/>
            <person name="Lowell S."/>
            <person name="Myers T."/>
            <person name="Yan Y."/>
            <person name="Sichtig H."/>
        </authorList>
    </citation>
    <scope>NUCLEOTIDE SEQUENCE [LARGE SCALE GENOMIC DNA]</scope>
    <source>
        <strain evidence="3 4">FDAARGOS_985</strain>
    </source>
</reference>
<evidence type="ECO:0000256" key="2">
    <source>
        <dbReference type="SAM" id="Phobius"/>
    </source>
</evidence>
<keyword evidence="2" id="KW-1133">Transmembrane helix</keyword>
<protein>
    <submittedName>
        <fullName evidence="3">Adventurous gliding motility protein AgmX</fullName>
    </submittedName>
</protein>
<feature type="region of interest" description="Disordered" evidence="1">
    <location>
        <begin position="125"/>
        <end position="180"/>
    </location>
</feature>
<evidence type="ECO:0000256" key="1">
    <source>
        <dbReference type="SAM" id="MobiDB-lite"/>
    </source>
</evidence>
<dbReference type="Proteomes" id="UP000595220">
    <property type="component" value="Chromosome"/>
</dbReference>
<evidence type="ECO:0000313" key="4">
    <source>
        <dbReference type="Proteomes" id="UP000595220"/>
    </source>
</evidence>
<organism evidence="3 4">
    <name type="scientific">Schaalia meyeri</name>
    <dbReference type="NCBI Taxonomy" id="52773"/>
    <lineage>
        <taxon>Bacteria</taxon>
        <taxon>Bacillati</taxon>
        <taxon>Actinomycetota</taxon>
        <taxon>Actinomycetes</taxon>
        <taxon>Actinomycetales</taxon>
        <taxon>Actinomycetaceae</taxon>
        <taxon>Schaalia</taxon>
    </lineage>
</organism>
<feature type="transmembrane region" description="Helical" evidence="2">
    <location>
        <begin position="99"/>
        <end position="120"/>
    </location>
</feature>
<dbReference type="RefSeq" id="WP_070778990.1">
    <property type="nucleotide sequence ID" value="NZ_CP066065.1"/>
</dbReference>